<dbReference type="Gene3D" id="3.90.700.10">
    <property type="entry name" value="Succinate dehydrogenase/fumarate reductase flavoprotein, catalytic domain"/>
    <property type="match status" value="1"/>
</dbReference>
<keyword evidence="3" id="KW-0274">FAD</keyword>
<dbReference type="Proteomes" id="UP000291469">
    <property type="component" value="Chromosome"/>
</dbReference>
<dbReference type="SUPFAM" id="SSF51905">
    <property type="entry name" value="FAD/NAD(P)-binding domain"/>
    <property type="match status" value="1"/>
</dbReference>
<dbReference type="InterPro" id="IPR050315">
    <property type="entry name" value="FAD-oxidoreductase_2"/>
</dbReference>
<dbReference type="KEGG" id="erz:ER308_13625"/>
<evidence type="ECO:0000256" key="4">
    <source>
        <dbReference type="ARBA" id="ARBA00023002"/>
    </source>
</evidence>
<sequence length="528" mass="57141">MLFGTLSVHGRRTERPPRGASAPARLRERDGDHVANDDYDVIVVGAGNAALVAALSAHEAGARVLVLEAAPKEERGGNSRFAGAIFRIAHDGPESLRPLLDPEFAHWVDQVEVGPYPAEEYYADAQATSGGRADPQLLDLLISRSYETVEWMRDRGVRWELTVGKLVDPDKIDPDETYVLPAGGALRVVDEGVGLMTNLFEAVERAGIEVWYESPADDLLTQGNTVTGVRVRGIDRDIDLHGTVVLAAGGFEANPEMRERYLGSGWDLVKVRGTRFNTGTMLQKALDAGAQPEGHWGGCHASPLDADAPKVGDLSLTDKMSRYSYPYSLLVNIEGQRFVDEGEDEVWLTYAKTGGAIRRQPQALAAQIFDQKTVHLLEPRYETGTPVEADTLAELAGKLGIPVHALEQTVEEFNAATKDGGFDPFSKDGLRAEPQGQPVKSNWAVPLDQPPYVAYRVTCGITFTYGGVRIDEQARVIDTAGRPMHGLYATGELTGGFFYHNYPAGAGLTRGAVVGRIAGDQAAAHAKK</sequence>
<dbReference type="PANTHER" id="PTHR43400:SF7">
    <property type="entry name" value="FAD-DEPENDENT OXIDOREDUCTASE 2 FAD BINDING DOMAIN-CONTAINING PROTEIN"/>
    <property type="match status" value="1"/>
</dbReference>
<proteinExistence type="predicted"/>
<dbReference type="InterPro" id="IPR036188">
    <property type="entry name" value="FAD/NAD-bd_sf"/>
</dbReference>
<dbReference type="InterPro" id="IPR027477">
    <property type="entry name" value="Succ_DH/fumarate_Rdtase_cat_sf"/>
</dbReference>
<evidence type="ECO:0000313" key="8">
    <source>
        <dbReference type="Proteomes" id="UP000291469"/>
    </source>
</evidence>
<dbReference type="NCBIfam" id="NF006130">
    <property type="entry name" value="PRK08274.1"/>
    <property type="match status" value="1"/>
</dbReference>
<gene>
    <name evidence="7" type="ORF">ER308_13625</name>
</gene>
<evidence type="ECO:0000256" key="2">
    <source>
        <dbReference type="ARBA" id="ARBA00022630"/>
    </source>
</evidence>
<keyword evidence="8" id="KW-1185">Reference proteome</keyword>
<dbReference type="SUPFAM" id="SSF56425">
    <property type="entry name" value="Succinate dehydrogenase/fumarate reductase flavoprotein, catalytic domain"/>
    <property type="match status" value="1"/>
</dbReference>
<reference evidence="7 8" key="1">
    <citation type="submission" date="2019-01" db="EMBL/GenBank/DDBJ databases">
        <title>Egibacter rhizosphaerae EGI 80759T.</title>
        <authorList>
            <person name="Chen D.-D."/>
            <person name="Tian Y."/>
            <person name="Jiao J.-Y."/>
            <person name="Zhang X.-T."/>
            <person name="Zhang Y.-G."/>
            <person name="Zhang Y."/>
            <person name="Xiao M."/>
            <person name="Shu W.-S."/>
            <person name="Li W.-J."/>
        </authorList>
    </citation>
    <scope>NUCLEOTIDE SEQUENCE [LARGE SCALE GENOMIC DNA]</scope>
    <source>
        <strain evidence="7 8">EGI 80759</strain>
    </source>
</reference>
<dbReference type="PANTHER" id="PTHR43400">
    <property type="entry name" value="FUMARATE REDUCTASE"/>
    <property type="match status" value="1"/>
</dbReference>
<dbReference type="AlphaFoldDB" id="A0A411YGY6"/>
<evidence type="ECO:0000256" key="3">
    <source>
        <dbReference type="ARBA" id="ARBA00022827"/>
    </source>
</evidence>
<evidence type="ECO:0000259" key="6">
    <source>
        <dbReference type="Pfam" id="PF00890"/>
    </source>
</evidence>
<organism evidence="7 8">
    <name type="scientific">Egibacter rhizosphaerae</name>
    <dbReference type="NCBI Taxonomy" id="1670831"/>
    <lineage>
        <taxon>Bacteria</taxon>
        <taxon>Bacillati</taxon>
        <taxon>Actinomycetota</taxon>
        <taxon>Nitriliruptoria</taxon>
        <taxon>Egibacterales</taxon>
        <taxon>Egibacteraceae</taxon>
        <taxon>Egibacter</taxon>
    </lineage>
</organism>
<dbReference type="InterPro" id="IPR003953">
    <property type="entry name" value="FAD-dep_OxRdtase_2_FAD-bd"/>
</dbReference>
<accession>A0A411YGY6</accession>
<dbReference type="GO" id="GO:0033765">
    <property type="term" value="F:steroid dehydrogenase activity, acting on the CH-CH group of donors"/>
    <property type="evidence" value="ECO:0007669"/>
    <property type="project" value="UniProtKB-ARBA"/>
</dbReference>
<keyword evidence="2" id="KW-0285">Flavoprotein</keyword>
<evidence type="ECO:0000256" key="1">
    <source>
        <dbReference type="ARBA" id="ARBA00001974"/>
    </source>
</evidence>
<dbReference type="OrthoDB" id="9813348at2"/>
<feature type="domain" description="FAD-dependent oxidoreductase 2 FAD-binding" evidence="6">
    <location>
        <begin position="40"/>
        <end position="505"/>
    </location>
</feature>
<comment type="cofactor">
    <cofactor evidence="1">
        <name>FAD</name>
        <dbReference type="ChEBI" id="CHEBI:57692"/>
    </cofactor>
</comment>
<evidence type="ECO:0000256" key="5">
    <source>
        <dbReference type="SAM" id="MobiDB-lite"/>
    </source>
</evidence>
<evidence type="ECO:0000313" key="7">
    <source>
        <dbReference type="EMBL" id="QBI20500.1"/>
    </source>
</evidence>
<protein>
    <submittedName>
        <fullName evidence="7">FAD-dependent oxidoreductase</fullName>
    </submittedName>
</protein>
<name>A0A411YGY6_9ACTN</name>
<dbReference type="Pfam" id="PF00890">
    <property type="entry name" value="FAD_binding_2"/>
    <property type="match status" value="1"/>
</dbReference>
<keyword evidence="4" id="KW-0560">Oxidoreductase</keyword>
<dbReference type="Gene3D" id="3.50.50.60">
    <property type="entry name" value="FAD/NAD(P)-binding domain"/>
    <property type="match status" value="1"/>
</dbReference>
<dbReference type="EMBL" id="CP036402">
    <property type="protein sequence ID" value="QBI20500.1"/>
    <property type="molecule type" value="Genomic_DNA"/>
</dbReference>
<feature type="region of interest" description="Disordered" evidence="5">
    <location>
        <begin position="1"/>
        <end position="31"/>
    </location>
</feature>